<proteinExistence type="predicted"/>
<keyword evidence="2" id="KW-1185">Reference proteome</keyword>
<gene>
    <name evidence="1" type="ORF">LCI18_006639</name>
</gene>
<protein>
    <submittedName>
        <fullName evidence="1">Uncharacterized protein</fullName>
    </submittedName>
</protein>
<dbReference type="EMBL" id="CP090034">
    <property type="protein sequence ID" value="UPK95704.1"/>
    <property type="molecule type" value="Genomic_DNA"/>
</dbReference>
<evidence type="ECO:0000313" key="1">
    <source>
        <dbReference type="EMBL" id="UPK95704.1"/>
    </source>
</evidence>
<sequence>MNTVTTSNGIQEGFRQYLPEPDKYPLSGLDTSNVYTFSKAAVADPRVRDLFQTWADSLKTPFYGVTTDGVKVEDLFTLQDQGAPTATATIAANRLIDVLTPDEKLRALHDLGSEDWRQWCNTEIIAYDIGLRLEALQPSQIDLVWALVEASLSETGYAKVRGATKMNKFLGDLAGNATILNENSYFFMVFGRPSQEEPWGFSLSGHHLCLHVFFVANQMAIGPVFIGTEPNVIDEGPDKGVDLFRSEVTMARQLMQSITPEQQKKAQKTSEIHQPETPGWNIVDQRHLGGTGKDNAIIPYEGLVASELVPEHQDLLVSVIAASQNLLPRGPLEHYLRQVRQHLSETYFTWTGAFGDKEAFYFRIQSPVVLVELDHHSGIYLTNQTPDKYHIHTIHRLPNGGDYGQELIRKWKQKNPGKRAMKRMEYVRPFDEEATVDSGFPRYRVQILSSLESAIILASHIGEGGCGPGLHYHHSDQMYFMLRGTMTARLGDQVHDVPTSSLVFIPAGLPHRNWNDGPGSETHLEMIIPAPHRLKQLAYMVEKPDDVPAECRTNSEGYVRPIDAKRLAEPLPGFKIMPLADPSSGSTNAVIMYVEVEPNMGGPGTHVHEFDQYYFVLEGELTIEVALQKYVVTADKLVVIPAGVPHRQYNQGDVVERHVVINTPAPEPGRAWDYGVRVTPNGDNHYGNLNAVRELDDGALLGA</sequence>
<dbReference type="Proteomes" id="UP000830768">
    <property type="component" value="Chromosome 5"/>
</dbReference>
<evidence type="ECO:0000313" key="2">
    <source>
        <dbReference type="Proteomes" id="UP000830768"/>
    </source>
</evidence>
<accession>A0ACD3Z357</accession>
<name>A0ACD3Z357_FUSSC</name>
<organism evidence="1 2">
    <name type="scientific">Fusarium solani subsp. cucurbitae</name>
    <name type="common">Neocosmosporum cucurbitae</name>
    <dbReference type="NCBI Taxonomy" id="2747967"/>
    <lineage>
        <taxon>Eukaryota</taxon>
        <taxon>Fungi</taxon>
        <taxon>Dikarya</taxon>
        <taxon>Ascomycota</taxon>
        <taxon>Pezizomycotina</taxon>
        <taxon>Sordariomycetes</taxon>
        <taxon>Hypocreomycetidae</taxon>
        <taxon>Hypocreales</taxon>
        <taxon>Nectriaceae</taxon>
        <taxon>Fusarium</taxon>
        <taxon>Fusarium solani species complex</taxon>
    </lineage>
</organism>
<reference evidence="1" key="1">
    <citation type="submission" date="2021-11" db="EMBL/GenBank/DDBJ databases">
        <title>Fusarium solani-melongenae Genome sequencing and assembly.</title>
        <authorList>
            <person name="Xie S."/>
            <person name="Huang L."/>
            <person name="Zhang X."/>
        </authorList>
    </citation>
    <scope>NUCLEOTIDE SEQUENCE</scope>
    <source>
        <strain evidence="1">CRI 24-3</strain>
    </source>
</reference>